<name>A0AAD6HN88_9EURO</name>
<comment type="caution">
    <text evidence="1">The sequence shown here is derived from an EMBL/GenBank/DDBJ whole genome shotgun (WGS) entry which is preliminary data.</text>
</comment>
<reference evidence="1" key="2">
    <citation type="submission" date="2023-01" db="EMBL/GenBank/DDBJ databases">
        <authorList>
            <person name="Petersen C."/>
        </authorList>
    </citation>
    <scope>NUCLEOTIDE SEQUENCE</scope>
    <source>
        <strain evidence="1">IBT 17514</strain>
    </source>
</reference>
<gene>
    <name evidence="1" type="ORF">N7493_005475</name>
</gene>
<accession>A0AAD6HN88</accession>
<organism evidence="1 2">
    <name type="scientific">Penicillium malachiteum</name>
    <dbReference type="NCBI Taxonomy" id="1324776"/>
    <lineage>
        <taxon>Eukaryota</taxon>
        <taxon>Fungi</taxon>
        <taxon>Dikarya</taxon>
        <taxon>Ascomycota</taxon>
        <taxon>Pezizomycotina</taxon>
        <taxon>Eurotiomycetes</taxon>
        <taxon>Eurotiomycetidae</taxon>
        <taxon>Eurotiales</taxon>
        <taxon>Aspergillaceae</taxon>
        <taxon>Penicillium</taxon>
    </lineage>
</organism>
<protein>
    <submittedName>
        <fullName evidence="1">Uncharacterized protein</fullName>
    </submittedName>
</protein>
<dbReference type="EMBL" id="JAQJAN010000006">
    <property type="protein sequence ID" value="KAJ5727655.1"/>
    <property type="molecule type" value="Genomic_DNA"/>
</dbReference>
<evidence type="ECO:0000313" key="1">
    <source>
        <dbReference type="EMBL" id="KAJ5727655.1"/>
    </source>
</evidence>
<reference evidence="1" key="1">
    <citation type="journal article" date="2023" name="IMA Fungus">
        <title>Comparative genomic study of the Penicillium genus elucidates a diverse pangenome and 15 lateral gene transfer events.</title>
        <authorList>
            <person name="Petersen C."/>
            <person name="Sorensen T."/>
            <person name="Nielsen M.R."/>
            <person name="Sondergaard T.E."/>
            <person name="Sorensen J.L."/>
            <person name="Fitzpatrick D.A."/>
            <person name="Frisvad J.C."/>
            <person name="Nielsen K.L."/>
        </authorList>
    </citation>
    <scope>NUCLEOTIDE SEQUENCE</scope>
    <source>
        <strain evidence="1">IBT 17514</strain>
    </source>
</reference>
<keyword evidence="2" id="KW-1185">Reference proteome</keyword>
<dbReference type="Proteomes" id="UP001215712">
    <property type="component" value="Unassembled WGS sequence"/>
</dbReference>
<sequence>MLEAINVRSYQSVFSLVLFGLTPVPIGVGEEEEAEGVSGSLCFQVALHHIYSLRCWRRTLKFSTSKVIVQHPTVTPQVSNPITVDMQYHPNLYYENMVYTAGIIIDTTSSLTLDYKSVLAAGNLGMEKELFFEIIKTRASITHESWSKGFLLQASTIGDREADEIKMCASQWKLYFWKTVAVLKEGLRDGCSEDLIQVSFRAVLCAIERFRLTYGPMLGACMRRLDFLGFRQRFDTCEPSYSSSDFDPNHCCRVNVFLGLLMCHWYLAVLILVDALEAYERPDLLSYVKVARDEAVQGISNGFKLGSTTHYILSDVIPLAGGPTRMVQCPLLAIDPYPVYVIASNRLVLKSIAKEHADGEISIEAFQTLLEIISNSLEHLPATSQSIGMARQHVRAVQLSLRGLILVNQNNDTDDRARQDPHSGRYLLADSMSDNHYVENDRRIEEYVALLENASNSSFQHGSFSATLSTH</sequence>
<proteinExistence type="predicted"/>
<dbReference type="AlphaFoldDB" id="A0AAD6HN88"/>
<evidence type="ECO:0000313" key="2">
    <source>
        <dbReference type="Proteomes" id="UP001215712"/>
    </source>
</evidence>